<dbReference type="Gene3D" id="1.10.4100.10">
    <property type="entry name" value="2-methylcitrate dehydratase PrpD"/>
    <property type="match status" value="1"/>
</dbReference>
<dbReference type="Pfam" id="PF03972">
    <property type="entry name" value="MmgE_PrpD_N"/>
    <property type="match status" value="1"/>
</dbReference>
<evidence type="ECO:0000313" key="4">
    <source>
        <dbReference type="EMBL" id="CAB5026433.1"/>
    </source>
</evidence>
<dbReference type="InterPro" id="IPR042183">
    <property type="entry name" value="MmgE/PrpD_sf_1"/>
</dbReference>
<dbReference type="AlphaFoldDB" id="A0A6J7RC81"/>
<gene>
    <name evidence="4" type="ORF">UFOPK3992_02025</name>
</gene>
<dbReference type="InterPro" id="IPR036148">
    <property type="entry name" value="MmgE/PrpD_sf"/>
</dbReference>
<feature type="domain" description="MmgE/PrpD C-terminal" evidence="3">
    <location>
        <begin position="268"/>
        <end position="420"/>
    </location>
</feature>
<dbReference type="InterPro" id="IPR045337">
    <property type="entry name" value="MmgE_PrpD_C"/>
</dbReference>
<dbReference type="Gene3D" id="3.30.1330.120">
    <property type="entry name" value="2-methylcitrate dehydratase PrpD"/>
    <property type="match status" value="1"/>
</dbReference>
<evidence type="ECO:0000259" key="2">
    <source>
        <dbReference type="Pfam" id="PF03972"/>
    </source>
</evidence>
<evidence type="ECO:0000259" key="3">
    <source>
        <dbReference type="Pfam" id="PF19305"/>
    </source>
</evidence>
<comment type="similarity">
    <text evidence="1">Belongs to the PrpD family.</text>
</comment>
<reference evidence="4" key="1">
    <citation type="submission" date="2020-05" db="EMBL/GenBank/DDBJ databases">
        <authorList>
            <person name="Chiriac C."/>
            <person name="Salcher M."/>
            <person name="Ghai R."/>
            <person name="Kavagutti S V."/>
        </authorList>
    </citation>
    <scope>NUCLEOTIDE SEQUENCE</scope>
</reference>
<dbReference type="PANTHER" id="PTHR16943:SF8">
    <property type="entry name" value="2-METHYLCITRATE DEHYDRATASE"/>
    <property type="match status" value="1"/>
</dbReference>
<dbReference type="Pfam" id="PF19305">
    <property type="entry name" value="MmgE_PrpD_C"/>
    <property type="match status" value="1"/>
</dbReference>
<dbReference type="InterPro" id="IPR045336">
    <property type="entry name" value="MmgE_PrpD_N"/>
</dbReference>
<dbReference type="GO" id="GO:0016829">
    <property type="term" value="F:lyase activity"/>
    <property type="evidence" value="ECO:0007669"/>
    <property type="project" value="InterPro"/>
</dbReference>
<accession>A0A6J7RC81</accession>
<protein>
    <submittedName>
        <fullName evidence="4">Unannotated protein</fullName>
    </submittedName>
</protein>
<evidence type="ECO:0000256" key="1">
    <source>
        <dbReference type="ARBA" id="ARBA00006174"/>
    </source>
</evidence>
<dbReference type="InterPro" id="IPR042188">
    <property type="entry name" value="MmgE/PrpD_sf_2"/>
</dbReference>
<proteinExistence type="inferred from homology"/>
<dbReference type="InterPro" id="IPR005656">
    <property type="entry name" value="MmgE_PrpD"/>
</dbReference>
<organism evidence="4">
    <name type="scientific">freshwater metagenome</name>
    <dbReference type="NCBI Taxonomy" id="449393"/>
    <lineage>
        <taxon>unclassified sequences</taxon>
        <taxon>metagenomes</taxon>
        <taxon>ecological metagenomes</taxon>
    </lineage>
</organism>
<name>A0A6J7RC81_9ZZZZ</name>
<dbReference type="EMBL" id="CAFBOZ010000375">
    <property type="protein sequence ID" value="CAB5026433.1"/>
    <property type="molecule type" value="Genomic_DNA"/>
</dbReference>
<feature type="domain" description="MmgE/PrpD N-terminal" evidence="2">
    <location>
        <begin position="6"/>
        <end position="237"/>
    </location>
</feature>
<dbReference type="SUPFAM" id="SSF103378">
    <property type="entry name" value="2-methylcitrate dehydratase PrpD"/>
    <property type="match status" value="1"/>
</dbReference>
<sequence>MIAEEALAQFAAAQVVVPVEVQEMCLVGLSDSLGVGVGGLAAESAVITRSLLAEADSGGTHVWASSQRLPPRDAAWLLGVSSHALDFDDYMHPMHGHASSVVLPAAWAAGEPRGASGEELLQAYAVGYQVDWLASQAFGTAHYERGWHATSTVGVIGATAAAGRMLGLDAGQMRTAMAIAASSASGLRVNFGTHVKAMHAGNAARSAVVACELAMAGATAAADWMTGPHGMLAVMGGRVVPAEAGAAISGVLDTWGIVGPTGLMLKPYPCCGSSHAAVDSALAARADLGGAPIDRVAVHVDPLVTGILRHERPATPDEARYSLHYPIAVALLDGELTARQFSRERMSAPDVADMLRRVTVIADRSNAAHEAFAAEVEVVSGGRTVAVEVPVALGHPRRPLSTDQRRAKFVGAAAGVLGEPRAVALWDSVPRLPSLDRISDWTELVAP</sequence>
<dbReference type="PANTHER" id="PTHR16943">
    <property type="entry name" value="2-METHYLCITRATE DEHYDRATASE-RELATED"/>
    <property type="match status" value="1"/>
</dbReference>